<gene>
    <name evidence="3" type="ORF">Enr17x_18990</name>
</gene>
<sequence length="849" mass="92690" precursor="true">MVFCRAVVFGMFLLVACTSIKATAGDWPQFMRDARHSGDASEERLKLPMRLLSQVKLDDAILTSPAVVGDKVFIVDQMGAGYCIDHETNQIIWKSAPEGAAVLGGNTSSPCVGGGRVFYGTTAGNLHILDVNTGKRVKSVSFGQPILGSITLANDSIYLQTLDAMVYCLDLNGNHRWQWDHYKELRKRQAPRVKRQYSGVNVTVSGKRVVMAIGFDLVCVEDKTTEAKHIWTLREPVSKTYLPTGISISGDNVYCSFPGKDGLGKFLRVSLKDGSFDKNNDVLNDQWASTTTPASRGATAYYNRQAFGVTAHRFGPDGADLWTSFDTDPNHFTPSLSAPALSQKHCLFTTLSGELIAVNLAARGRGLDTLGDGVFHFNTPHGSVISSSPAIANQRVYFGCDDGYLYVLGSGKSIAPKNDLLNIHRRKSQTTPAGKRKYGWPSAFGGPRNANFVDDDAIAPPFKLRWAARSGGLFKQPVCATVKDVYYVSLAGLVVCREQSSGRIRWRQKLPKQSWCRSALLCAEGKVYVPRMFSLRYPKSQGQENIMYCLDGETGKILWKKPIGIGDRLRASPVFVDGVVAFGSLYAKGKPPTFRRPADAIGQAVDGWNAKTGQHLWRVKLNSSGKLLNGPAGCAGDGLLFFTGSGENRRGTGETMAIEPKTGKVRWRTKKAFASQTGTPSFQDSKVYLPGTYKLPLACLSAATGDLIWKSDEGRSHWYVDTLSLGPDYFTVNNKYQGGAKRRNLNDGRLAGTSNKRIQLWGPSHGCGSTVLTSGGMALSATLGGLYMTDTRTGKVVWNTPGFASYTCPHAIASNGRIFYCPQTSGIIFCFEPETQTDKKLDLNRFNKN</sequence>
<name>A0A518I9S4_9PLAN</name>
<dbReference type="EMBL" id="CP037452">
    <property type="protein sequence ID" value="QDV49878.1"/>
    <property type="molecule type" value="Genomic_DNA"/>
</dbReference>
<dbReference type="Gene3D" id="2.130.10.10">
    <property type="entry name" value="YVTN repeat-like/Quinoprotein amine dehydrogenase"/>
    <property type="match status" value="3"/>
</dbReference>
<dbReference type="Pfam" id="PF13360">
    <property type="entry name" value="PQQ_2"/>
    <property type="match status" value="3"/>
</dbReference>
<protein>
    <submittedName>
        <fullName evidence="3">Outer membrane biogenesis protein BamB</fullName>
    </submittedName>
</protein>
<feature type="domain" description="Pyrrolo-quinoline quinone repeat" evidence="2">
    <location>
        <begin position="474"/>
        <end position="583"/>
    </location>
</feature>
<evidence type="ECO:0000313" key="3">
    <source>
        <dbReference type="EMBL" id="QDV49878.1"/>
    </source>
</evidence>
<reference evidence="3 4" key="1">
    <citation type="submission" date="2019-03" db="EMBL/GenBank/DDBJ databases">
        <title>Deep-cultivation of Planctomycetes and their phenomic and genomic characterization uncovers novel biology.</title>
        <authorList>
            <person name="Wiegand S."/>
            <person name="Jogler M."/>
            <person name="Boedeker C."/>
            <person name="Pinto D."/>
            <person name="Vollmers J."/>
            <person name="Rivas-Marin E."/>
            <person name="Kohn T."/>
            <person name="Peeters S.H."/>
            <person name="Heuer A."/>
            <person name="Rast P."/>
            <person name="Oberbeckmann S."/>
            <person name="Bunk B."/>
            <person name="Jeske O."/>
            <person name="Meyerdierks A."/>
            <person name="Storesund J.E."/>
            <person name="Kallscheuer N."/>
            <person name="Luecker S."/>
            <person name="Lage O.M."/>
            <person name="Pohl T."/>
            <person name="Merkel B.J."/>
            <person name="Hornburger P."/>
            <person name="Mueller R.-W."/>
            <person name="Bruemmer F."/>
            <person name="Labrenz M."/>
            <person name="Spormann A.M."/>
            <person name="Op den Camp H."/>
            <person name="Overmann J."/>
            <person name="Amann R."/>
            <person name="Jetten M.S.M."/>
            <person name="Mascher T."/>
            <person name="Medema M.H."/>
            <person name="Devos D.P."/>
            <person name="Kaster A.-K."/>
            <person name="Ovreas L."/>
            <person name="Rohde M."/>
            <person name="Galperin M.Y."/>
            <person name="Jogler C."/>
        </authorList>
    </citation>
    <scope>NUCLEOTIDE SEQUENCE [LARGE SCALE GENOMIC DNA]</scope>
    <source>
        <strain evidence="3 4">Enr17</strain>
    </source>
</reference>
<dbReference type="InterPro" id="IPR015943">
    <property type="entry name" value="WD40/YVTN_repeat-like_dom_sf"/>
</dbReference>
<dbReference type="Proteomes" id="UP000318313">
    <property type="component" value="Chromosome"/>
</dbReference>
<dbReference type="KEGG" id="gfm:Enr17x_18990"/>
<dbReference type="InterPro" id="IPR002372">
    <property type="entry name" value="PQQ_rpt_dom"/>
</dbReference>
<keyword evidence="1" id="KW-0732">Signal</keyword>
<proteinExistence type="predicted"/>
<dbReference type="OrthoDB" id="273000at2"/>
<accession>A0A518I9S4</accession>
<evidence type="ECO:0000259" key="2">
    <source>
        <dbReference type="Pfam" id="PF13360"/>
    </source>
</evidence>
<dbReference type="AlphaFoldDB" id="A0A518I9S4"/>
<organism evidence="3 4">
    <name type="scientific">Gimesia fumaroli</name>
    <dbReference type="NCBI Taxonomy" id="2527976"/>
    <lineage>
        <taxon>Bacteria</taxon>
        <taxon>Pseudomonadati</taxon>
        <taxon>Planctomycetota</taxon>
        <taxon>Planctomycetia</taxon>
        <taxon>Planctomycetales</taxon>
        <taxon>Planctomycetaceae</taxon>
        <taxon>Gimesia</taxon>
    </lineage>
</organism>
<feature type="domain" description="Pyrrolo-quinoline quinone repeat" evidence="2">
    <location>
        <begin position="52"/>
        <end position="276"/>
    </location>
</feature>
<dbReference type="SUPFAM" id="SSF50998">
    <property type="entry name" value="Quinoprotein alcohol dehydrogenase-like"/>
    <property type="match status" value="3"/>
</dbReference>
<evidence type="ECO:0000313" key="4">
    <source>
        <dbReference type="Proteomes" id="UP000318313"/>
    </source>
</evidence>
<feature type="chain" id="PRO_5022179589" evidence="1">
    <location>
        <begin position="25"/>
        <end position="849"/>
    </location>
</feature>
<dbReference type="SMART" id="SM00564">
    <property type="entry name" value="PQQ"/>
    <property type="match status" value="8"/>
</dbReference>
<dbReference type="PROSITE" id="PS51257">
    <property type="entry name" value="PROKAR_LIPOPROTEIN"/>
    <property type="match status" value="1"/>
</dbReference>
<dbReference type="PANTHER" id="PTHR34512">
    <property type="entry name" value="CELL SURFACE PROTEIN"/>
    <property type="match status" value="1"/>
</dbReference>
<evidence type="ECO:0000256" key="1">
    <source>
        <dbReference type="SAM" id="SignalP"/>
    </source>
</evidence>
<dbReference type="RefSeq" id="WP_145307977.1">
    <property type="nucleotide sequence ID" value="NZ_CP037452.1"/>
</dbReference>
<dbReference type="InterPro" id="IPR011047">
    <property type="entry name" value="Quinoprotein_ADH-like_sf"/>
</dbReference>
<keyword evidence="4" id="KW-1185">Reference proteome</keyword>
<feature type="signal peptide" evidence="1">
    <location>
        <begin position="1"/>
        <end position="24"/>
    </location>
</feature>
<feature type="domain" description="Pyrrolo-quinoline quinone repeat" evidence="2">
    <location>
        <begin position="605"/>
        <end position="837"/>
    </location>
</feature>
<dbReference type="InterPro" id="IPR018391">
    <property type="entry name" value="PQQ_b-propeller_rpt"/>
</dbReference>
<dbReference type="PANTHER" id="PTHR34512:SF30">
    <property type="entry name" value="OUTER MEMBRANE PROTEIN ASSEMBLY FACTOR BAMB"/>
    <property type="match status" value="1"/>
</dbReference>